<proteinExistence type="predicted"/>
<feature type="region of interest" description="Disordered" evidence="1">
    <location>
        <begin position="160"/>
        <end position="194"/>
    </location>
</feature>
<dbReference type="AlphaFoldDB" id="A0A6T8RGG4"/>
<feature type="compositionally biased region" description="Low complexity" evidence="1">
    <location>
        <begin position="174"/>
        <end position="187"/>
    </location>
</feature>
<accession>A0A6T8RGG4</accession>
<dbReference type="EMBL" id="HBFQ01001564">
    <property type="protein sequence ID" value="CAD8826734.1"/>
    <property type="molecule type" value="Transcribed_RNA"/>
</dbReference>
<dbReference type="EMBL" id="HBFQ01001563">
    <property type="protein sequence ID" value="CAD8826733.1"/>
    <property type="molecule type" value="Transcribed_RNA"/>
</dbReference>
<sequence>MSSLARYQPSPPTLIHGIDQLLVAHLEQDILFNRNVGPDGLEQPLDLVRRSIAPMTDLRHGKVTSTIVGVSFMGYWKSLLVMRRTTLLRLLFTFFGSPWPPNYVTSLVPFALPFGQCKGARCRSNRRCPTLPGGQLHIDGELIRPAVFQIEPEVASCLPTRNEGPRLQGDQVLSRRSSTSCCSARSTPFSGTSP</sequence>
<evidence type="ECO:0000313" key="2">
    <source>
        <dbReference type="EMBL" id="CAD8826733.1"/>
    </source>
</evidence>
<evidence type="ECO:0000256" key="1">
    <source>
        <dbReference type="SAM" id="MobiDB-lite"/>
    </source>
</evidence>
<gene>
    <name evidence="2" type="ORF">NSCI0253_LOCUS1079</name>
    <name evidence="3" type="ORF">NSCI0253_LOCUS1080</name>
</gene>
<name>A0A6T8RGG4_NOCSC</name>
<protein>
    <submittedName>
        <fullName evidence="3">Uncharacterized protein</fullName>
    </submittedName>
</protein>
<organism evidence="3">
    <name type="scientific">Noctiluca scintillans</name>
    <name type="common">Sea sparkle</name>
    <name type="synonym">Red tide dinoflagellate</name>
    <dbReference type="NCBI Taxonomy" id="2966"/>
    <lineage>
        <taxon>Eukaryota</taxon>
        <taxon>Sar</taxon>
        <taxon>Alveolata</taxon>
        <taxon>Dinophyceae</taxon>
        <taxon>Noctilucales</taxon>
        <taxon>Noctilucaceae</taxon>
        <taxon>Noctiluca</taxon>
    </lineage>
</organism>
<evidence type="ECO:0000313" key="3">
    <source>
        <dbReference type="EMBL" id="CAD8826734.1"/>
    </source>
</evidence>
<reference evidence="3" key="1">
    <citation type="submission" date="2021-01" db="EMBL/GenBank/DDBJ databases">
        <authorList>
            <person name="Corre E."/>
            <person name="Pelletier E."/>
            <person name="Niang G."/>
            <person name="Scheremetjew M."/>
            <person name="Finn R."/>
            <person name="Kale V."/>
            <person name="Holt S."/>
            <person name="Cochrane G."/>
            <person name="Meng A."/>
            <person name="Brown T."/>
            <person name="Cohen L."/>
        </authorList>
    </citation>
    <scope>NUCLEOTIDE SEQUENCE</scope>
</reference>